<sequence length="319" mass="35141">MQSWWNDLKRIGKLLVGILAIVFTVFIINQFLGLYQALRQVHPYVAIGGVVMLAGLLLWALVKLGQLLRHNQPTLTLAEDADEDAYMAYLDVIISQLDQNPYIVDPCNETEQEGKEAYISEAFAQLNDITLPIIKENANAIFLTTAISQNGSLDSFIVLFTLIRLVWQLASIYQTRPSLGSFLKLYSQVGSVVFMARTIEDADLIEDQLEPLIAGVLGESIASAIPGMVPIANLIVSSIMEGAVNAFLTLRVGFITQAYLSSNQDLNRQKVRRSASTEALKYLGTIIKDNSKSIIKKAASAAKNASTSTAKRWFSLPQK</sequence>
<proteinExistence type="predicted"/>
<gene>
    <name evidence="6" type="ORF">CL176_01655</name>
</gene>
<evidence type="ECO:0000256" key="2">
    <source>
        <dbReference type="ARBA" id="ARBA00022692"/>
    </source>
</evidence>
<dbReference type="KEGG" id="abae:CL176_01655"/>
<reference evidence="6 7" key="1">
    <citation type="submission" date="2017-09" db="EMBL/GenBank/DDBJ databases">
        <title>Complete genome sequence of Oxytococcus suis strain ZY16052.</title>
        <authorList>
            <person name="Li F."/>
        </authorList>
    </citation>
    <scope>NUCLEOTIDE SEQUENCE [LARGE SCALE GENOMIC DNA]</scope>
    <source>
        <strain evidence="6 7">ZY16052</strain>
    </source>
</reference>
<dbReference type="RefSeq" id="WP_118989749.1">
    <property type="nucleotide sequence ID" value="NZ_CP023434.1"/>
</dbReference>
<evidence type="ECO:0000313" key="7">
    <source>
        <dbReference type="Proteomes" id="UP000263232"/>
    </source>
</evidence>
<comment type="subcellular location">
    <subcellularLocation>
        <location evidence="1">Membrane</location>
        <topology evidence="1">Multi-pass membrane protein</topology>
    </subcellularLocation>
</comment>
<feature type="transmembrane region" description="Helical" evidence="5">
    <location>
        <begin position="44"/>
        <end position="62"/>
    </location>
</feature>
<evidence type="ECO:0008006" key="8">
    <source>
        <dbReference type="Google" id="ProtNLM"/>
    </source>
</evidence>
<protein>
    <recommendedName>
        <fullName evidence="8">DUF697 domain-containing protein</fullName>
    </recommendedName>
</protein>
<keyword evidence="4 5" id="KW-0472">Membrane</keyword>
<name>A0A347WIB8_9LACT</name>
<feature type="transmembrane region" description="Helical" evidence="5">
    <location>
        <begin position="12"/>
        <end position="32"/>
    </location>
</feature>
<dbReference type="Proteomes" id="UP000263232">
    <property type="component" value="Chromosome"/>
</dbReference>
<keyword evidence="2 5" id="KW-0812">Transmembrane</keyword>
<dbReference type="Pfam" id="PF05128">
    <property type="entry name" value="DUF697"/>
    <property type="match status" value="1"/>
</dbReference>
<evidence type="ECO:0000313" key="6">
    <source>
        <dbReference type="EMBL" id="AXY24825.1"/>
    </source>
</evidence>
<dbReference type="OrthoDB" id="384184at2"/>
<dbReference type="EMBL" id="CP023434">
    <property type="protein sequence ID" value="AXY24825.1"/>
    <property type="molecule type" value="Genomic_DNA"/>
</dbReference>
<keyword evidence="7" id="KW-1185">Reference proteome</keyword>
<dbReference type="GO" id="GO:0016020">
    <property type="term" value="C:membrane"/>
    <property type="evidence" value="ECO:0007669"/>
    <property type="project" value="UniProtKB-SubCell"/>
</dbReference>
<accession>A0A347WIB8</accession>
<evidence type="ECO:0000256" key="5">
    <source>
        <dbReference type="SAM" id="Phobius"/>
    </source>
</evidence>
<organism evidence="6 7">
    <name type="scientific">Suicoccus acidiformans</name>
    <dbReference type="NCBI Taxonomy" id="2036206"/>
    <lineage>
        <taxon>Bacteria</taxon>
        <taxon>Bacillati</taxon>
        <taxon>Bacillota</taxon>
        <taxon>Bacilli</taxon>
        <taxon>Lactobacillales</taxon>
        <taxon>Aerococcaceae</taxon>
        <taxon>Suicoccus</taxon>
    </lineage>
</organism>
<dbReference type="InterPro" id="IPR021147">
    <property type="entry name" value="DUF697"/>
</dbReference>
<evidence type="ECO:0000256" key="3">
    <source>
        <dbReference type="ARBA" id="ARBA00022989"/>
    </source>
</evidence>
<dbReference type="AlphaFoldDB" id="A0A347WIB8"/>
<keyword evidence="3 5" id="KW-1133">Transmembrane helix</keyword>
<evidence type="ECO:0000256" key="1">
    <source>
        <dbReference type="ARBA" id="ARBA00004141"/>
    </source>
</evidence>
<evidence type="ECO:0000256" key="4">
    <source>
        <dbReference type="ARBA" id="ARBA00023136"/>
    </source>
</evidence>